<evidence type="ECO:0000256" key="2">
    <source>
        <dbReference type="SAM" id="MobiDB-lite"/>
    </source>
</evidence>
<dbReference type="Proteomes" id="UP000322530">
    <property type="component" value="Unassembled WGS sequence"/>
</dbReference>
<comment type="caution">
    <text evidence="3">The sequence shown here is derived from an EMBL/GenBank/DDBJ whole genome shotgun (WGS) entry which is preliminary data.</text>
</comment>
<feature type="region of interest" description="Disordered" evidence="2">
    <location>
        <begin position="1"/>
        <end position="29"/>
    </location>
</feature>
<dbReference type="RefSeq" id="WP_149401321.1">
    <property type="nucleotide sequence ID" value="NZ_BIXY01000021.1"/>
</dbReference>
<dbReference type="OrthoDB" id="9836234at2"/>
<keyword evidence="4" id="KW-1185">Reference proteome</keyword>
<accession>A0A5A5TA83</accession>
<sequence length="369" mass="40741">MASSKSSAQEAKGKMQGDKSPKKQRKVLNEHIKKAHVAKEKAIQRLQRLEDKKQVLLVELEQLELDLSVLQSRLAALPARRKAESRQQEGRVEVHSYEIDEPFTSELLAVLNAEDSLSYAESIVQAQQAEREQSASQLSQQEIMDADALAREARQIALVAEEAAQLAVERAVAIEERLAQSSIGRHLQQAYEGAEEDIARAQSFARETARSAQETDQLVSILFPETDEADATRLVGEAASSFEVALDDLDTLLTNETEDEAAMTVLTSMIMADADADSAIEHAIELSSYRVLPQDVRELVRQADETLLLVREAVEAGTLQGEDAVQALCAAELEVMYANSLLHSAEEKGVDDEGHGKQQQNDDWKTEHT</sequence>
<dbReference type="AlphaFoldDB" id="A0A5A5TA83"/>
<reference evidence="3 4" key="1">
    <citation type="submission" date="2019-01" db="EMBL/GenBank/DDBJ databases">
        <title>Draft genome sequence of Dictyobacter sp. Uno17.</title>
        <authorList>
            <person name="Wang C.M."/>
            <person name="Zheng Y."/>
            <person name="Sakai Y."/>
            <person name="Abe K."/>
            <person name="Yokota A."/>
            <person name="Yabe S."/>
        </authorList>
    </citation>
    <scope>NUCLEOTIDE SEQUENCE [LARGE SCALE GENOMIC DNA]</scope>
    <source>
        <strain evidence="3 4">Uno17</strain>
    </source>
</reference>
<feature type="region of interest" description="Disordered" evidence="2">
    <location>
        <begin position="346"/>
        <end position="369"/>
    </location>
</feature>
<evidence type="ECO:0000313" key="3">
    <source>
        <dbReference type="EMBL" id="GCF08332.1"/>
    </source>
</evidence>
<name>A0A5A5TA83_9CHLR</name>
<keyword evidence="1" id="KW-0175">Coiled coil</keyword>
<dbReference type="EMBL" id="BIXY01000021">
    <property type="protein sequence ID" value="GCF08332.1"/>
    <property type="molecule type" value="Genomic_DNA"/>
</dbReference>
<protein>
    <submittedName>
        <fullName evidence="3">Uncharacterized protein</fullName>
    </submittedName>
</protein>
<feature type="coiled-coil region" evidence="1">
    <location>
        <begin position="32"/>
        <end position="73"/>
    </location>
</feature>
<evidence type="ECO:0000313" key="4">
    <source>
        <dbReference type="Proteomes" id="UP000322530"/>
    </source>
</evidence>
<gene>
    <name evidence="3" type="ORF">KDI_18960</name>
</gene>
<organism evidence="3 4">
    <name type="scientific">Dictyobacter arantiisoli</name>
    <dbReference type="NCBI Taxonomy" id="2014874"/>
    <lineage>
        <taxon>Bacteria</taxon>
        <taxon>Bacillati</taxon>
        <taxon>Chloroflexota</taxon>
        <taxon>Ktedonobacteria</taxon>
        <taxon>Ktedonobacterales</taxon>
        <taxon>Dictyobacteraceae</taxon>
        <taxon>Dictyobacter</taxon>
    </lineage>
</organism>
<proteinExistence type="predicted"/>
<evidence type="ECO:0000256" key="1">
    <source>
        <dbReference type="SAM" id="Coils"/>
    </source>
</evidence>
<feature type="compositionally biased region" description="Basic and acidic residues" evidence="2">
    <location>
        <begin position="11"/>
        <end position="29"/>
    </location>
</feature>